<evidence type="ECO:0000256" key="2">
    <source>
        <dbReference type="SAM" id="SignalP"/>
    </source>
</evidence>
<dbReference type="Proteomes" id="UP001017257">
    <property type="component" value="Chromosome"/>
</dbReference>
<gene>
    <name evidence="3" type="ORF">HPT29_017095</name>
</gene>
<feature type="compositionally biased region" description="Basic residues" evidence="1">
    <location>
        <begin position="127"/>
        <end position="144"/>
    </location>
</feature>
<proteinExistence type="predicted"/>
<feature type="chain" id="PRO_5046329434" description="DUF5330 domain-containing protein" evidence="2">
    <location>
        <begin position="22"/>
        <end position="144"/>
    </location>
</feature>
<evidence type="ECO:0000256" key="1">
    <source>
        <dbReference type="SAM" id="MobiDB-lite"/>
    </source>
</evidence>
<feature type="region of interest" description="Disordered" evidence="1">
    <location>
        <begin position="78"/>
        <end position="144"/>
    </location>
</feature>
<reference evidence="3" key="1">
    <citation type="submission" date="2022-08" db="EMBL/GenBank/DDBJ databases">
        <title>Microvirga terrae sp. nov., isolated from soil.</title>
        <authorList>
            <person name="Kim K.H."/>
            <person name="Seo Y.L."/>
            <person name="Kim J.M."/>
            <person name="Lee J.K."/>
            <person name="Han D.M."/>
            <person name="Jeon C.O."/>
        </authorList>
    </citation>
    <scope>NUCLEOTIDE SEQUENCE</scope>
    <source>
        <strain evidence="3">R24</strain>
    </source>
</reference>
<protein>
    <recommendedName>
        <fullName evidence="5">DUF5330 domain-containing protein</fullName>
    </recommendedName>
</protein>
<feature type="signal peptide" evidence="2">
    <location>
        <begin position="1"/>
        <end position="21"/>
    </location>
</feature>
<keyword evidence="2" id="KW-0732">Signal</keyword>
<evidence type="ECO:0000313" key="4">
    <source>
        <dbReference type="Proteomes" id="UP001017257"/>
    </source>
</evidence>
<organism evidence="3 4">
    <name type="scientific">Microvirga terrae</name>
    <dbReference type="NCBI Taxonomy" id="2740529"/>
    <lineage>
        <taxon>Bacteria</taxon>
        <taxon>Pseudomonadati</taxon>
        <taxon>Pseudomonadota</taxon>
        <taxon>Alphaproteobacteria</taxon>
        <taxon>Hyphomicrobiales</taxon>
        <taxon>Methylobacteriaceae</taxon>
        <taxon>Microvirga</taxon>
    </lineage>
</organism>
<dbReference type="RefSeq" id="WP_173946979.1">
    <property type="nucleotide sequence ID" value="NZ_CP102845.1"/>
</dbReference>
<name>A0ABY5RQF6_9HYPH</name>
<evidence type="ECO:0000313" key="3">
    <source>
        <dbReference type="EMBL" id="UVF18219.1"/>
    </source>
</evidence>
<evidence type="ECO:0008006" key="5">
    <source>
        <dbReference type="Google" id="ProtNLM"/>
    </source>
</evidence>
<keyword evidence="4" id="KW-1185">Reference proteome</keyword>
<dbReference type="EMBL" id="CP102845">
    <property type="protein sequence ID" value="UVF18219.1"/>
    <property type="molecule type" value="Genomic_DNA"/>
</dbReference>
<accession>A0ABY5RQF6</accession>
<sequence length="144" mass="15916">MKLAARGLCLFLLALPFTARAGEDLVAEDLVAKRESCRIEARSRIVPKRKIQVDDYRRIVERRAAYVTQCISSTVVARSSAPLPPQRVLDDADGRPDAVLPGRDAPSRKVGRANRERTKIASARPAKAAKSKGRKVRVSSRRGR</sequence>